<protein>
    <recommendedName>
        <fullName evidence="3">DUF501 domain-containing protein</fullName>
    </recommendedName>
</protein>
<proteinExistence type="predicted"/>
<dbReference type="AlphaFoldDB" id="A0A1M5RY54"/>
<evidence type="ECO:0008006" key="3">
    <source>
        <dbReference type="Google" id="ProtNLM"/>
    </source>
</evidence>
<dbReference type="Proteomes" id="UP000242592">
    <property type="component" value="Unassembled WGS sequence"/>
</dbReference>
<keyword evidence="2" id="KW-1185">Reference proteome</keyword>
<dbReference type="PANTHER" id="PTHR37163:SF1">
    <property type="entry name" value="DUF501 DOMAIN-CONTAINING PROTEIN"/>
    <property type="match status" value="1"/>
</dbReference>
<dbReference type="STRING" id="1123380.SAMN02745199_0689"/>
<gene>
    <name evidence="1" type="ORF">SAMN02745199_0689</name>
</gene>
<name>A0A1M5RY54_9BACT</name>
<sequence length="178" mass="21304">MEFLSDKALRKIVNKQLEVEATNFWKVAYFCIYNFPVVIESLPIKNGKPFPTIHYLTCPYLLKEISRLEEKGFIKYFEQKIENDEKFREKVFEAHIEVIEKRRKFFETVQELKRYELWKEKLLNVGTGGIRDWTKVKCLHLHTADYLSGIKNPIGEEVVKLIKKTTCNDRYCKKFLEE</sequence>
<dbReference type="RefSeq" id="WP_073072221.1">
    <property type="nucleotide sequence ID" value="NZ_FQXN01000002.1"/>
</dbReference>
<dbReference type="PANTHER" id="PTHR37163">
    <property type="entry name" value="CONSERVED PROTEIN"/>
    <property type="match status" value="1"/>
</dbReference>
<accession>A0A1M5RY54</accession>
<dbReference type="InterPro" id="IPR007511">
    <property type="entry name" value="DUF501"/>
</dbReference>
<dbReference type="EMBL" id="FQXN01000002">
    <property type="protein sequence ID" value="SHH31130.1"/>
    <property type="molecule type" value="Genomic_DNA"/>
</dbReference>
<evidence type="ECO:0000313" key="2">
    <source>
        <dbReference type="Proteomes" id="UP000242592"/>
    </source>
</evidence>
<dbReference type="Pfam" id="PF04417">
    <property type="entry name" value="DUF501"/>
    <property type="match status" value="1"/>
</dbReference>
<dbReference type="OrthoDB" id="13546at2"/>
<evidence type="ECO:0000313" key="1">
    <source>
        <dbReference type="EMBL" id="SHH31130.1"/>
    </source>
</evidence>
<reference evidence="2" key="1">
    <citation type="submission" date="2016-11" db="EMBL/GenBank/DDBJ databases">
        <authorList>
            <person name="Varghese N."/>
            <person name="Submissions S."/>
        </authorList>
    </citation>
    <scope>NUCLEOTIDE SEQUENCE [LARGE SCALE GENOMIC DNA]</scope>
    <source>
        <strain evidence="2">DSM 15807</strain>
    </source>
</reference>
<organism evidence="1 2">
    <name type="scientific">Thermosipho atlanticus DSM 15807</name>
    <dbReference type="NCBI Taxonomy" id="1123380"/>
    <lineage>
        <taxon>Bacteria</taxon>
        <taxon>Thermotogati</taxon>
        <taxon>Thermotogota</taxon>
        <taxon>Thermotogae</taxon>
        <taxon>Thermotogales</taxon>
        <taxon>Fervidobacteriaceae</taxon>
        <taxon>Thermosipho</taxon>
    </lineage>
</organism>